<dbReference type="Proteomes" id="UP001516620">
    <property type="component" value="Unassembled WGS sequence"/>
</dbReference>
<keyword evidence="3" id="KW-1185">Reference proteome</keyword>
<evidence type="ECO:0000313" key="3">
    <source>
        <dbReference type="Proteomes" id="UP001516620"/>
    </source>
</evidence>
<accession>A0ABS2HAP8</accession>
<evidence type="ECO:0000256" key="1">
    <source>
        <dbReference type="SAM" id="Phobius"/>
    </source>
</evidence>
<proteinExistence type="predicted"/>
<comment type="caution">
    <text evidence="2">The sequence shown here is derived from an EMBL/GenBank/DDBJ whole genome shotgun (WGS) entry which is preliminary data.</text>
</comment>
<gene>
    <name evidence="2" type="ORF">IM700_022575</name>
</gene>
<keyword evidence="1" id="KW-0812">Transmembrane</keyword>
<keyword evidence="1" id="KW-0472">Membrane</keyword>
<organism evidence="2 3">
    <name type="scientific">Paenibacillus rhizolycopersici</name>
    <dbReference type="NCBI Taxonomy" id="2780073"/>
    <lineage>
        <taxon>Bacteria</taxon>
        <taxon>Bacillati</taxon>
        <taxon>Bacillota</taxon>
        <taxon>Bacilli</taxon>
        <taxon>Bacillales</taxon>
        <taxon>Paenibacillaceae</taxon>
        <taxon>Paenibacillus</taxon>
    </lineage>
</organism>
<feature type="transmembrane region" description="Helical" evidence="1">
    <location>
        <begin position="6"/>
        <end position="23"/>
    </location>
</feature>
<keyword evidence="1" id="KW-1133">Transmembrane helix</keyword>
<evidence type="ECO:0000313" key="2">
    <source>
        <dbReference type="EMBL" id="MBM6998462.1"/>
    </source>
</evidence>
<dbReference type="EMBL" id="JADCNN020000039">
    <property type="protein sequence ID" value="MBM6998462.1"/>
    <property type="molecule type" value="Genomic_DNA"/>
</dbReference>
<reference evidence="2 3" key="1">
    <citation type="submission" date="2021-01" db="EMBL/GenBank/DDBJ databases">
        <title>Paenibacillus sp.nov. isolated from the rhizosphere soil of tomato plant.</title>
        <authorList>
            <person name="Thin K.K."/>
            <person name="Zhang X."/>
            <person name="He S."/>
        </authorList>
    </citation>
    <scope>NUCLEOTIDE SEQUENCE [LARGE SCALE GENOMIC DNA]</scope>
    <source>
        <strain evidence="2 3">DXFW5</strain>
    </source>
</reference>
<protein>
    <submittedName>
        <fullName evidence="2">FeoB-associated Cys-rich membrane protein</fullName>
    </submittedName>
</protein>
<sequence length="62" mass="6389">MMIDIVIVAAIFGYAAFALYRGFKKSKKGACASCSLQKSCSAACESHAASSSVSPAKGPQNE</sequence>
<name>A0ABS2HAP8_9BACL</name>
<dbReference type="Pfam" id="PF12669">
    <property type="entry name" value="FeoB_associated"/>
    <property type="match status" value="1"/>
</dbReference>